<feature type="compositionally biased region" description="Polar residues" evidence="1">
    <location>
        <begin position="105"/>
        <end position="114"/>
    </location>
</feature>
<feature type="region of interest" description="Disordered" evidence="1">
    <location>
        <begin position="152"/>
        <end position="283"/>
    </location>
</feature>
<dbReference type="AlphaFoldDB" id="A0AAD3CM43"/>
<protein>
    <submittedName>
        <fullName evidence="2">Uncharacterized protein</fullName>
    </submittedName>
</protein>
<accession>A0AAD3CM43</accession>
<proteinExistence type="predicted"/>
<reference evidence="2 3" key="1">
    <citation type="journal article" date="2021" name="Sci. Rep.">
        <title>The genome of the diatom Chaetoceros tenuissimus carries an ancient integrated fragment of an extant virus.</title>
        <authorList>
            <person name="Hongo Y."/>
            <person name="Kimura K."/>
            <person name="Takaki Y."/>
            <person name="Yoshida Y."/>
            <person name="Baba S."/>
            <person name="Kobayashi G."/>
            <person name="Nagasaki K."/>
            <person name="Hano T."/>
            <person name="Tomaru Y."/>
        </authorList>
    </citation>
    <scope>NUCLEOTIDE SEQUENCE [LARGE SCALE GENOMIC DNA]</scope>
    <source>
        <strain evidence="2 3">NIES-3715</strain>
    </source>
</reference>
<feature type="region of interest" description="Disordered" evidence="1">
    <location>
        <begin position="67"/>
        <end position="117"/>
    </location>
</feature>
<keyword evidence="3" id="KW-1185">Reference proteome</keyword>
<evidence type="ECO:0000256" key="1">
    <source>
        <dbReference type="SAM" id="MobiDB-lite"/>
    </source>
</evidence>
<gene>
    <name evidence="2" type="ORF">CTEN210_04919</name>
</gene>
<feature type="region of interest" description="Disordered" evidence="1">
    <location>
        <begin position="14"/>
        <end position="37"/>
    </location>
</feature>
<feature type="compositionally biased region" description="Polar residues" evidence="1">
    <location>
        <begin position="27"/>
        <end position="36"/>
    </location>
</feature>
<evidence type="ECO:0000313" key="2">
    <source>
        <dbReference type="EMBL" id="GFH48443.1"/>
    </source>
</evidence>
<organism evidence="2 3">
    <name type="scientific">Chaetoceros tenuissimus</name>
    <dbReference type="NCBI Taxonomy" id="426638"/>
    <lineage>
        <taxon>Eukaryota</taxon>
        <taxon>Sar</taxon>
        <taxon>Stramenopiles</taxon>
        <taxon>Ochrophyta</taxon>
        <taxon>Bacillariophyta</taxon>
        <taxon>Coscinodiscophyceae</taxon>
        <taxon>Chaetocerotophycidae</taxon>
        <taxon>Chaetocerotales</taxon>
        <taxon>Chaetocerotaceae</taxon>
        <taxon>Chaetoceros</taxon>
    </lineage>
</organism>
<sequence length="590" mass="65667">MSLGYARDSMADLQSLAKSKDNEMEVDTSTAPSANYSFDANIADDDFDNGFIIDDENQSDVIVDLPEDIKEETKMPISVSYDSSSSGKYGRSETSSRSRRQASSTKTKQPSFYTGFSYDDYYQDSYTDELMTRKKKNDNILCCIFPFLQDPILSDDESSEGDDASSTRSKISDESSVPAASLPESTATEVSSIAKETEAFLPAESENIPKENETTESQTQDEAATDSKDEAVTDSPSEPLPDEPKPLKGILKRSIVKPPVLSDREKRLSMMPKKGGNTASVTRRSILPSYEAVHPQVSFDQTDDASSSHIHSYSSATSVSSSASHPKKPKKKVSFSSMARVMPVLHRNEMSYYLKSMIWWQRNDYDDFKKTGRIISKAMLQGGSEIWLQTSNAWSKKIGQRKQSINEDGEEKKVIEDEVNSDDDVGNKWWCKFGHSRRGLEHIVSIDEGRHRQKLVNHSITAVLEEQRRQRLSRHDANKIANISMQYTSWARDLARAAGDADEEAVKTNFDQKAKCRLTHLSQNLKNTTSKKDSPCVSFVLAANSARMAGLLDSHTHSRNQNGAAKPMDNVAVTDIAHKAAGFQFQKTAA</sequence>
<dbReference type="EMBL" id="BLLK01000027">
    <property type="protein sequence ID" value="GFH48443.1"/>
    <property type="molecule type" value="Genomic_DNA"/>
</dbReference>
<comment type="caution">
    <text evidence="2">The sequence shown here is derived from an EMBL/GenBank/DDBJ whole genome shotgun (WGS) entry which is preliminary data.</text>
</comment>
<feature type="compositionally biased region" description="Low complexity" evidence="1">
    <location>
        <begin position="78"/>
        <end position="89"/>
    </location>
</feature>
<evidence type="ECO:0000313" key="3">
    <source>
        <dbReference type="Proteomes" id="UP001054902"/>
    </source>
</evidence>
<dbReference type="Proteomes" id="UP001054902">
    <property type="component" value="Unassembled WGS sequence"/>
</dbReference>
<name>A0AAD3CM43_9STRA</name>
<feature type="compositionally biased region" description="Acidic residues" evidence="1">
    <location>
        <begin position="153"/>
        <end position="163"/>
    </location>
</feature>